<evidence type="ECO:0000313" key="1">
    <source>
        <dbReference type="EMBL" id="CDW43127.1"/>
    </source>
</evidence>
<sequence length="44" mass="5320">YCFLHFNPIRRWESPVSNKLIKNRLGFVDIIKICRVLFTENIIL</sequence>
<protein>
    <submittedName>
        <fullName evidence="1">Uncharacterized protein</fullName>
    </submittedName>
</protein>
<proteinExistence type="predicted"/>
<name>A0A0K2UZ28_LEPSM</name>
<dbReference type="EMBL" id="HACA01025766">
    <property type="protein sequence ID" value="CDW43127.1"/>
    <property type="molecule type" value="Transcribed_RNA"/>
</dbReference>
<reference evidence="1" key="1">
    <citation type="submission" date="2014-05" db="EMBL/GenBank/DDBJ databases">
        <authorList>
            <person name="Chronopoulou M."/>
        </authorList>
    </citation>
    <scope>NUCLEOTIDE SEQUENCE</scope>
    <source>
        <tissue evidence="1">Whole organism</tissue>
    </source>
</reference>
<accession>A0A0K2UZ28</accession>
<dbReference type="AlphaFoldDB" id="A0A0K2UZ28"/>
<organism evidence="1">
    <name type="scientific">Lepeophtheirus salmonis</name>
    <name type="common">Salmon louse</name>
    <name type="synonym">Caligus salmonis</name>
    <dbReference type="NCBI Taxonomy" id="72036"/>
    <lineage>
        <taxon>Eukaryota</taxon>
        <taxon>Metazoa</taxon>
        <taxon>Ecdysozoa</taxon>
        <taxon>Arthropoda</taxon>
        <taxon>Crustacea</taxon>
        <taxon>Multicrustacea</taxon>
        <taxon>Hexanauplia</taxon>
        <taxon>Copepoda</taxon>
        <taxon>Siphonostomatoida</taxon>
        <taxon>Caligidae</taxon>
        <taxon>Lepeophtheirus</taxon>
    </lineage>
</organism>
<feature type="non-terminal residue" evidence="1">
    <location>
        <position position="1"/>
    </location>
</feature>